<sequence>MVASPRLSHLGCRMAVKLPRNAFLHPLNTASKSVSCESRWFSLDLTLPRSISSSPIGEPDRQMTHRKAKRNDMEDLNEEKEKVR</sequence>
<name>A0A1R3K9B7_9ROSI</name>
<organism evidence="2 3">
    <name type="scientific">Corchorus olitorius</name>
    <dbReference type="NCBI Taxonomy" id="93759"/>
    <lineage>
        <taxon>Eukaryota</taxon>
        <taxon>Viridiplantae</taxon>
        <taxon>Streptophyta</taxon>
        <taxon>Embryophyta</taxon>
        <taxon>Tracheophyta</taxon>
        <taxon>Spermatophyta</taxon>
        <taxon>Magnoliopsida</taxon>
        <taxon>eudicotyledons</taxon>
        <taxon>Gunneridae</taxon>
        <taxon>Pentapetalae</taxon>
        <taxon>rosids</taxon>
        <taxon>malvids</taxon>
        <taxon>Malvales</taxon>
        <taxon>Malvaceae</taxon>
        <taxon>Grewioideae</taxon>
        <taxon>Apeibeae</taxon>
        <taxon>Corchorus</taxon>
    </lineage>
</organism>
<reference evidence="3" key="1">
    <citation type="submission" date="2013-09" db="EMBL/GenBank/DDBJ databases">
        <title>Corchorus olitorius genome sequencing.</title>
        <authorList>
            <person name="Alam M."/>
            <person name="Haque M.S."/>
            <person name="Islam M.S."/>
            <person name="Emdad E.M."/>
            <person name="Islam M.M."/>
            <person name="Ahmed B."/>
            <person name="Halim A."/>
            <person name="Hossen Q.M.M."/>
            <person name="Hossain M.Z."/>
            <person name="Ahmed R."/>
            <person name="Khan M.M."/>
            <person name="Islam R."/>
            <person name="Rashid M.M."/>
            <person name="Khan S.A."/>
            <person name="Rahman M.S."/>
            <person name="Alam M."/>
            <person name="Yahiya A.S."/>
            <person name="Khan M.S."/>
            <person name="Azam M.S."/>
            <person name="Haque T."/>
            <person name="Lashkar M.Z.H."/>
            <person name="Akhand A.I."/>
            <person name="Morshed G."/>
            <person name="Roy S."/>
            <person name="Uddin K.S."/>
            <person name="Rabeya T."/>
            <person name="Hossain A.S."/>
            <person name="Chowdhury A."/>
            <person name="Snigdha A.R."/>
            <person name="Mortoza M.S."/>
            <person name="Matin S.A."/>
            <person name="Hoque S.M.E."/>
            <person name="Islam M.K."/>
            <person name="Roy D.K."/>
            <person name="Haider R."/>
            <person name="Moosa M.M."/>
            <person name="Elias S.M."/>
            <person name="Hasan A.M."/>
            <person name="Jahan S."/>
            <person name="Shafiuddin M."/>
            <person name="Mahmood N."/>
            <person name="Shommy N.S."/>
        </authorList>
    </citation>
    <scope>NUCLEOTIDE SEQUENCE [LARGE SCALE GENOMIC DNA]</scope>
    <source>
        <strain evidence="3">cv. O-4</strain>
    </source>
</reference>
<dbReference type="EMBL" id="AWUE01014447">
    <property type="protein sequence ID" value="OMP03682.1"/>
    <property type="molecule type" value="Genomic_DNA"/>
</dbReference>
<evidence type="ECO:0000256" key="1">
    <source>
        <dbReference type="SAM" id="MobiDB-lite"/>
    </source>
</evidence>
<dbReference type="Proteomes" id="UP000187203">
    <property type="component" value="Unassembled WGS sequence"/>
</dbReference>
<keyword evidence="3" id="KW-1185">Reference proteome</keyword>
<accession>A0A1R3K9B7</accession>
<proteinExistence type="predicted"/>
<dbReference type="AlphaFoldDB" id="A0A1R3K9B7"/>
<gene>
    <name evidence="2" type="ORF">COLO4_10264</name>
</gene>
<comment type="caution">
    <text evidence="2">The sequence shown here is derived from an EMBL/GenBank/DDBJ whole genome shotgun (WGS) entry which is preliminary data.</text>
</comment>
<evidence type="ECO:0000313" key="3">
    <source>
        <dbReference type="Proteomes" id="UP000187203"/>
    </source>
</evidence>
<feature type="region of interest" description="Disordered" evidence="1">
    <location>
        <begin position="50"/>
        <end position="84"/>
    </location>
</feature>
<protein>
    <submittedName>
        <fullName evidence="2">Phototropic-responsive NPH3 family protein</fullName>
    </submittedName>
</protein>
<evidence type="ECO:0000313" key="2">
    <source>
        <dbReference type="EMBL" id="OMP03682.1"/>
    </source>
</evidence>